<comment type="subcellular location">
    <subcellularLocation>
        <location evidence="6">Cytoplasm</location>
    </subcellularLocation>
</comment>
<comment type="similarity">
    <text evidence="6">Belongs to the RuvA family.</text>
</comment>
<evidence type="ECO:0000313" key="9">
    <source>
        <dbReference type="Proteomes" id="UP000321820"/>
    </source>
</evidence>
<dbReference type="SUPFAM" id="SSF47781">
    <property type="entry name" value="RuvA domain 2-like"/>
    <property type="match status" value="1"/>
</dbReference>
<dbReference type="Gene3D" id="1.10.150.20">
    <property type="entry name" value="5' to 3' exonuclease, C-terminal subdomain"/>
    <property type="match status" value="1"/>
</dbReference>
<dbReference type="NCBIfam" id="TIGR00084">
    <property type="entry name" value="ruvA"/>
    <property type="match status" value="1"/>
</dbReference>
<accession>A0A5B9E4P8</accession>
<dbReference type="GO" id="GO:0009378">
    <property type="term" value="F:four-way junction helicase activity"/>
    <property type="evidence" value="ECO:0007669"/>
    <property type="project" value="InterPro"/>
</dbReference>
<dbReference type="GO" id="GO:0009379">
    <property type="term" value="C:Holliday junction helicase complex"/>
    <property type="evidence" value="ECO:0007669"/>
    <property type="project" value="InterPro"/>
</dbReference>
<comment type="caution">
    <text evidence="6">Lacks conserved residue(s) required for the propagation of feature annotation.</text>
</comment>
<dbReference type="Pfam" id="PF14520">
    <property type="entry name" value="HHH_5"/>
    <property type="match status" value="1"/>
</dbReference>
<proteinExistence type="inferred from homology"/>
<evidence type="ECO:0000256" key="3">
    <source>
        <dbReference type="ARBA" id="ARBA00023125"/>
    </source>
</evidence>
<dbReference type="InterPro" id="IPR012340">
    <property type="entry name" value="NA-bd_OB-fold"/>
</dbReference>
<keyword evidence="4 6" id="KW-0233">DNA recombination</keyword>
<organism evidence="8 9">
    <name type="scientific">Terriglobus albidus</name>
    <dbReference type="NCBI Taxonomy" id="1592106"/>
    <lineage>
        <taxon>Bacteria</taxon>
        <taxon>Pseudomonadati</taxon>
        <taxon>Acidobacteriota</taxon>
        <taxon>Terriglobia</taxon>
        <taxon>Terriglobales</taxon>
        <taxon>Acidobacteriaceae</taxon>
        <taxon>Terriglobus</taxon>
    </lineage>
</organism>
<comment type="subunit">
    <text evidence="6">Homotetramer. Forms an RuvA(8)-RuvB(12)-Holliday junction (HJ) complex. HJ DNA is sandwiched between 2 RuvA tetramers; dsDNA enters through RuvA and exits via RuvB. An RuvB hexamer assembles on each DNA strand where it exits the tetramer. Each RuvB hexamer is contacted by two RuvA subunits (via domain III) on 2 adjacent RuvB subunits; this complex drives branch migration. In the full resolvosome a probable DNA-RuvA(4)-RuvB(12)-RuvC(2) complex forms which resolves the HJ.</text>
</comment>
<dbReference type="Proteomes" id="UP000321820">
    <property type="component" value="Chromosome"/>
</dbReference>
<feature type="region of interest" description="Domain III" evidence="6">
    <location>
        <begin position="150"/>
        <end position="198"/>
    </location>
</feature>
<dbReference type="InterPro" id="IPR000085">
    <property type="entry name" value="RuvA"/>
</dbReference>
<evidence type="ECO:0000256" key="5">
    <source>
        <dbReference type="ARBA" id="ARBA00023204"/>
    </source>
</evidence>
<keyword evidence="5 6" id="KW-0234">DNA repair</keyword>
<dbReference type="Gene3D" id="2.40.50.140">
    <property type="entry name" value="Nucleic acid-binding proteins"/>
    <property type="match status" value="1"/>
</dbReference>
<dbReference type="GO" id="GO:0006310">
    <property type="term" value="P:DNA recombination"/>
    <property type="evidence" value="ECO:0007669"/>
    <property type="project" value="UniProtKB-UniRule"/>
</dbReference>
<evidence type="ECO:0000256" key="2">
    <source>
        <dbReference type="ARBA" id="ARBA00022763"/>
    </source>
</evidence>
<dbReference type="GO" id="GO:0005737">
    <property type="term" value="C:cytoplasm"/>
    <property type="evidence" value="ECO:0007669"/>
    <property type="project" value="UniProtKB-SubCell"/>
</dbReference>
<dbReference type="Pfam" id="PF01330">
    <property type="entry name" value="RuvA_N"/>
    <property type="match status" value="1"/>
</dbReference>
<dbReference type="GO" id="GO:0005524">
    <property type="term" value="F:ATP binding"/>
    <property type="evidence" value="ECO:0007669"/>
    <property type="project" value="InterPro"/>
</dbReference>
<dbReference type="InterPro" id="IPR013849">
    <property type="entry name" value="DNA_helicase_Holl-junc_RuvA_I"/>
</dbReference>
<feature type="domain" description="Helix-hairpin-helix DNA-binding motif class 1" evidence="7">
    <location>
        <begin position="108"/>
        <end position="127"/>
    </location>
</feature>
<keyword evidence="3 6" id="KW-0238">DNA-binding</keyword>
<dbReference type="Pfam" id="PF07499">
    <property type="entry name" value="RuvA_C"/>
    <property type="match status" value="1"/>
</dbReference>
<evidence type="ECO:0000256" key="1">
    <source>
        <dbReference type="ARBA" id="ARBA00022490"/>
    </source>
</evidence>
<dbReference type="EMBL" id="CP042806">
    <property type="protein sequence ID" value="QEE26958.1"/>
    <property type="molecule type" value="Genomic_DNA"/>
</dbReference>
<keyword evidence="1 6" id="KW-0963">Cytoplasm</keyword>
<dbReference type="AlphaFoldDB" id="A0A5B9E4P8"/>
<dbReference type="SMART" id="SM00278">
    <property type="entry name" value="HhH1"/>
    <property type="match status" value="2"/>
</dbReference>
<dbReference type="InterPro" id="IPR010994">
    <property type="entry name" value="RuvA_2-like"/>
</dbReference>
<name>A0A5B9E4P8_9BACT</name>
<dbReference type="InterPro" id="IPR003583">
    <property type="entry name" value="Hlx-hairpin-Hlx_DNA-bd_motif"/>
</dbReference>
<protein>
    <recommendedName>
        <fullName evidence="6">Holliday junction branch migration complex subunit RuvA</fullName>
    </recommendedName>
</protein>
<dbReference type="InterPro" id="IPR011114">
    <property type="entry name" value="RuvA_C"/>
</dbReference>
<dbReference type="SUPFAM" id="SSF46929">
    <property type="entry name" value="DNA helicase RuvA subunit, C-terminal domain"/>
    <property type="match status" value="1"/>
</dbReference>
<dbReference type="GO" id="GO:0000400">
    <property type="term" value="F:four-way junction DNA binding"/>
    <property type="evidence" value="ECO:0007669"/>
    <property type="project" value="UniProtKB-UniRule"/>
</dbReference>
<evidence type="ECO:0000256" key="6">
    <source>
        <dbReference type="HAMAP-Rule" id="MF_00031"/>
    </source>
</evidence>
<dbReference type="OrthoDB" id="5293449at2"/>
<dbReference type="CDD" id="cd14332">
    <property type="entry name" value="UBA_RuvA_C"/>
    <property type="match status" value="1"/>
</dbReference>
<dbReference type="RefSeq" id="WP_147646154.1">
    <property type="nucleotide sequence ID" value="NZ_CP042806.1"/>
</dbReference>
<sequence>MIAHLRGTLLAKHPNQVIVEAAGVGYDVTISIETFTHLPEEGREVKLHIHTHVREDAISLFGFVERDEKKLFEKLITVSGIGPKLAVTVLSGLPSQRLVTAIRAQDHATLTRVPGIGKKTAERVVLELKDKLEEFALPTSQASALPAGAATEDVLSALTNLGYQKPAAEKAMEAALKKEPNIADDFEQLFRATLAAIR</sequence>
<dbReference type="SUPFAM" id="SSF50249">
    <property type="entry name" value="Nucleic acid-binding proteins"/>
    <property type="match status" value="1"/>
</dbReference>
<dbReference type="Gene3D" id="1.10.8.10">
    <property type="entry name" value="DNA helicase RuvA subunit, C-terminal domain"/>
    <property type="match status" value="1"/>
</dbReference>
<evidence type="ECO:0000256" key="4">
    <source>
        <dbReference type="ARBA" id="ARBA00023172"/>
    </source>
</evidence>
<evidence type="ECO:0000313" key="8">
    <source>
        <dbReference type="EMBL" id="QEE26958.1"/>
    </source>
</evidence>
<feature type="region of interest" description="Domain I" evidence="6">
    <location>
        <begin position="1"/>
        <end position="64"/>
    </location>
</feature>
<gene>
    <name evidence="6 8" type="primary">ruvA</name>
    <name evidence="8" type="ORF">FTW19_02415</name>
</gene>
<evidence type="ECO:0000259" key="7">
    <source>
        <dbReference type="SMART" id="SM00278"/>
    </source>
</evidence>
<reference evidence="8 9" key="1">
    <citation type="submission" date="2019-08" db="EMBL/GenBank/DDBJ databases">
        <title>Complete genome sequence of Terriglobus albidus strain ORNL.</title>
        <authorList>
            <person name="Podar M."/>
        </authorList>
    </citation>
    <scope>NUCLEOTIDE SEQUENCE [LARGE SCALE GENOMIC DNA]</scope>
    <source>
        <strain evidence="8 9">ORNL</strain>
    </source>
</reference>
<dbReference type="HAMAP" id="MF_00031">
    <property type="entry name" value="DNA_HJ_migration_RuvA"/>
    <property type="match status" value="1"/>
</dbReference>
<keyword evidence="2 6" id="KW-0227">DNA damage</keyword>
<comment type="domain">
    <text evidence="6">Has three domains with a flexible linker between the domains II and III and assumes an 'L' shape. Domain III is highly mobile and contacts RuvB.</text>
</comment>
<feature type="domain" description="Helix-hairpin-helix DNA-binding motif class 1" evidence="7">
    <location>
        <begin position="73"/>
        <end position="92"/>
    </location>
</feature>
<dbReference type="InterPro" id="IPR036267">
    <property type="entry name" value="RuvA_C_sf"/>
</dbReference>
<dbReference type="KEGG" id="talb:FTW19_02415"/>
<keyword evidence="9" id="KW-1185">Reference proteome</keyword>
<dbReference type="GO" id="GO:0006281">
    <property type="term" value="P:DNA repair"/>
    <property type="evidence" value="ECO:0007669"/>
    <property type="project" value="UniProtKB-UniRule"/>
</dbReference>
<comment type="function">
    <text evidence="6">The RuvA-RuvB-RuvC complex processes Holliday junction (HJ) DNA during genetic recombination and DNA repair, while the RuvA-RuvB complex plays an important role in the rescue of blocked DNA replication forks via replication fork reversal (RFR). RuvA specifically binds to HJ cruciform DNA, conferring on it an open structure. The RuvB hexamer acts as an ATP-dependent pump, pulling dsDNA into and through the RuvAB complex. HJ branch migration allows RuvC to scan DNA until it finds its consensus sequence, where it cleaves and resolves the cruciform DNA.</text>
</comment>
<dbReference type="GO" id="GO:0048476">
    <property type="term" value="C:Holliday junction resolvase complex"/>
    <property type="evidence" value="ECO:0007669"/>
    <property type="project" value="UniProtKB-UniRule"/>
</dbReference>